<gene>
    <name evidence="2" type="ORF">LX59_02026</name>
</gene>
<evidence type="ECO:0000313" key="3">
    <source>
        <dbReference type="Proteomes" id="UP000319627"/>
    </source>
</evidence>
<sequence length="153" mass="17270">MSNQAIARLYLDDLVAGQVFYSDDYVLDEVRLKDFAREFDPQPFHLDHEAALPTLFGGLAASGWHTAAITMRLMVQSVPIAGGMIGAGVEVSWPQPTRPDDRLRLESRILEVAPSNSKPDRGWIRLESLTFNHKNELVQRLVSRILVFKRPND</sequence>
<keyword evidence="3" id="KW-1185">Reference proteome</keyword>
<accession>A0A562I0Y3</accession>
<dbReference type="RefSeq" id="WP_144571731.1">
    <property type="nucleotide sequence ID" value="NZ_VLKG01000007.1"/>
</dbReference>
<dbReference type="InterPro" id="IPR029069">
    <property type="entry name" value="HotDog_dom_sf"/>
</dbReference>
<dbReference type="CDD" id="cd03454">
    <property type="entry name" value="YdeM"/>
    <property type="match status" value="1"/>
</dbReference>
<evidence type="ECO:0000259" key="1">
    <source>
        <dbReference type="Pfam" id="PF01575"/>
    </source>
</evidence>
<feature type="domain" description="MaoC-like" evidence="1">
    <location>
        <begin position="23"/>
        <end position="110"/>
    </location>
</feature>
<dbReference type="PANTHER" id="PTHR43664">
    <property type="entry name" value="MONOAMINE OXIDASE-RELATED"/>
    <property type="match status" value="1"/>
</dbReference>
<dbReference type="SUPFAM" id="SSF54637">
    <property type="entry name" value="Thioesterase/thiol ester dehydrase-isomerase"/>
    <property type="match status" value="1"/>
</dbReference>
<dbReference type="EMBL" id="VLKG01000007">
    <property type="protein sequence ID" value="TWH64681.1"/>
    <property type="molecule type" value="Genomic_DNA"/>
</dbReference>
<dbReference type="AlphaFoldDB" id="A0A562I0Y3"/>
<organism evidence="2 3">
    <name type="scientific">Azomonas agilis</name>
    <dbReference type="NCBI Taxonomy" id="116849"/>
    <lineage>
        <taxon>Bacteria</taxon>
        <taxon>Pseudomonadati</taxon>
        <taxon>Pseudomonadota</taxon>
        <taxon>Gammaproteobacteria</taxon>
        <taxon>Pseudomonadales</taxon>
        <taxon>Pseudomonadaceae</taxon>
        <taxon>Azomonas</taxon>
    </lineage>
</organism>
<dbReference type="InterPro" id="IPR052342">
    <property type="entry name" value="MCH/BMMD"/>
</dbReference>
<dbReference type="PANTHER" id="PTHR43664:SF1">
    <property type="entry name" value="BETA-METHYLMALYL-COA DEHYDRATASE"/>
    <property type="match status" value="1"/>
</dbReference>
<dbReference type="Proteomes" id="UP000319627">
    <property type="component" value="Unassembled WGS sequence"/>
</dbReference>
<proteinExistence type="predicted"/>
<dbReference type="Gene3D" id="3.10.129.10">
    <property type="entry name" value="Hotdog Thioesterase"/>
    <property type="match status" value="1"/>
</dbReference>
<dbReference type="Pfam" id="PF01575">
    <property type="entry name" value="MaoC_dehydratas"/>
    <property type="match status" value="1"/>
</dbReference>
<name>A0A562I0Y3_9GAMM</name>
<dbReference type="OrthoDB" id="5298629at2"/>
<dbReference type="InterPro" id="IPR002539">
    <property type="entry name" value="MaoC-like_dom"/>
</dbReference>
<reference evidence="2 3" key="1">
    <citation type="submission" date="2019-07" db="EMBL/GenBank/DDBJ databases">
        <title>Genomic Encyclopedia of Type Strains, Phase I: the one thousand microbial genomes (KMG-I) project.</title>
        <authorList>
            <person name="Kyrpides N."/>
        </authorList>
    </citation>
    <scope>NUCLEOTIDE SEQUENCE [LARGE SCALE GENOMIC DNA]</scope>
    <source>
        <strain evidence="2 3">DSM 375</strain>
    </source>
</reference>
<evidence type="ECO:0000313" key="2">
    <source>
        <dbReference type="EMBL" id="TWH64681.1"/>
    </source>
</evidence>
<comment type="caution">
    <text evidence="2">The sequence shown here is derived from an EMBL/GenBank/DDBJ whole genome shotgun (WGS) entry which is preliminary data.</text>
</comment>
<protein>
    <submittedName>
        <fullName evidence="2">Acyl dehydratase</fullName>
    </submittedName>
</protein>